<keyword evidence="3" id="KW-1185">Reference proteome</keyword>
<dbReference type="InterPro" id="IPR000182">
    <property type="entry name" value="GNAT_dom"/>
</dbReference>
<dbReference type="Proteomes" id="UP000774570">
    <property type="component" value="Unassembled WGS sequence"/>
</dbReference>
<dbReference type="Pfam" id="PF00583">
    <property type="entry name" value="Acetyltransf_1"/>
    <property type="match status" value="1"/>
</dbReference>
<accession>A0ABS7FNF1</accession>
<dbReference type="SUPFAM" id="SSF55729">
    <property type="entry name" value="Acyl-CoA N-acyltransferases (Nat)"/>
    <property type="match status" value="1"/>
</dbReference>
<dbReference type="InterPro" id="IPR016181">
    <property type="entry name" value="Acyl_CoA_acyltransferase"/>
</dbReference>
<dbReference type="RefSeq" id="WP_220162518.1">
    <property type="nucleotide sequence ID" value="NZ_JAIBOA010000001.1"/>
</dbReference>
<evidence type="ECO:0000313" key="3">
    <source>
        <dbReference type="Proteomes" id="UP000774570"/>
    </source>
</evidence>
<comment type="caution">
    <text evidence="2">The sequence shown here is derived from an EMBL/GenBank/DDBJ whole genome shotgun (WGS) entry which is preliminary data.</text>
</comment>
<name>A0ABS7FNF1_9ACTN</name>
<evidence type="ECO:0000259" key="1">
    <source>
        <dbReference type="PROSITE" id="PS51186"/>
    </source>
</evidence>
<sequence>MPTRRAEVTTWHLEQNSPADLRPAREPDAPVRIERAETAAPEFARFLYTAVGGDWHWTDRLAWTRDQWHNWLTRPGAELWTAYLHGTPAGYAELDPHPAGEVEIAYFGLLRAFHGRGLGGHLLTHALRRAWDLADRWPAREPTRRVRVRTCSLDGPAALANYQARGLRVHDISTTTETVPVY</sequence>
<proteinExistence type="predicted"/>
<feature type="domain" description="N-acetyltransferase" evidence="1">
    <location>
        <begin position="19"/>
        <end position="182"/>
    </location>
</feature>
<reference evidence="2 3" key="1">
    <citation type="submission" date="2021-07" db="EMBL/GenBank/DDBJ databases">
        <title>Actinomadura sp. PM05-2 isolated from lichen.</title>
        <authorList>
            <person name="Somphong A."/>
            <person name="Phongsopitanun W."/>
            <person name="Tanasupawat S."/>
            <person name="Peongsungnone V."/>
        </authorList>
    </citation>
    <scope>NUCLEOTIDE SEQUENCE [LARGE SCALE GENOMIC DNA]</scope>
    <source>
        <strain evidence="2 3">PM05-2</strain>
    </source>
</reference>
<organism evidence="2 3">
    <name type="scientific">Actinomadura parmotrematis</name>
    <dbReference type="NCBI Taxonomy" id="2864039"/>
    <lineage>
        <taxon>Bacteria</taxon>
        <taxon>Bacillati</taxon>
        <taxon>Actinomycetota</taxon>
        <taxon>Actinomycetes</taxon>
        <taxon>Streptosporangiales</taxon>
        <taxon>Thermomonosporaceae</taxon>
        <taxon>Actinomadura</taxon>
    </lineage>
</organism>
<dbReference type="EMBL" id="JAIBOA010000001">
    <property type="protein sequence ID" value="MBW8481088.1"/>
    <property type="molecule type" value="Genomic_DNA"/>
</dbReference>
<dbReference type="CDD" id="cd04301">
    <property type="entry name" value="NAT_SF"/>
    <property type="match status" value="1"/>
</dbReference>
<gene>
    <name evidence="2" type="ORF">K1Y72_01810</name>
</gene>
<evidence type="ECO:0000313" key="2">
    <source>
        <dbReference type="EMBL" id="MBW8481088.1"/>
    </source>
</evidence>
<dbReference type="Gene3D" id="3.40.630.30">
    <property type="match status" value="1"/>
</dbReference>
<dbReference type="PROSITE" id="PS51186">
    <property type="entry name" value="GNAT"/>
    <property type="match status" value="1"/>
</dbReference>
<protein>
    <submittedName>
        <fullName evidence="2">GNAT family N-acetyltransferase</fullName>
    </submittedName>
</protein>